<keyword evidence="12" id="KW-1185">Reference proteome</keyword>
<name>A0ABU1VZI2_9GAMM</name>
<feature type="domain" description="OmpA-like" evidence="10">
    <location>
        <begin position="174"/>
        <end position="292"/>
    </location>
</feature>
<feature type="transmembrane region" description="Helical" evidence="9">
    <location>
        <begin position="28"/>
        <end position="47"/>
    </location>
</feature>
<organism evidence="11 12">
    <name type="scientific">Rheinheimera soli</name>
    <dbReference type="NCBI Taxonomy" id="443616"/>
    <lineage>
        <taxon>Bacteria</taxon>
        <taxon>Pseudomonadati</taxon>
        <taxon>Pseudomonadota</taxon>
        <taxon>Gammaproteobacteria</taxon>
        <taxon>Chromatiales</taxon>
        <taxon>Chromatiaceae</taxon>
        <taxon>Rheinheimera</taxon>
    </lineage>
</organism>
<evidence type="ECO:0000313" key="12">
    <source>
        <dbReference type="Proteomes" id="UP001257909"/>
    </source>
</evidence>
<comment type="subcellular location">
    <subcellularLocation>
        <location evidence="1">Cell membrane</location>
        <topology evidence="1">Single-pass membrane protein</topology>
    </subcellularLocation>
</comment>
<sequence>MNDSVPVIIRRSRPTKGGVKKSNGAWKVAFADFTLAMMAFFMVLWILEVSSVKERTKVASYMRTQSILGGNSHPFDAMNSPYPVDLGGTPSPIEMAVSVHEPQQSFVAGMSAHLQIPEGKKEPSAGVGEKLNSLISGQYDSPPDLSLLAQAFQNFAQVNQAEANLVIEAMPAGLRVVIRDSENRQMFQRGQVQMTPYFEDLLLKLAPVFSRIHNRLLISGHTDGTAFNSSQYSNWELSGDRALQARQVLAAGGMPVQRVAQVSAFAETMLLNRARPGASENRRIEILILTSKAEQQLKDMFSSDNQQNELNKAADAARQNQPVLRTDYQD</sequence>
<dbReference type="Pfam" id="PF00691">
    <property type="entry name" value="OmpA"/>
    <property type="match status" value="1"/>
</dbReference>
<comment type="caution">
    <text evidence="11">The sequence shown here is derived from an EMBL/GenBank/DDBJ whole genome shotgun (WGS) entry which is preliminary data.</text>
</comment>
<dbReference type="CDD" id="cd07185">
    <property type="entry name" value="OmpA_C-like"/>
    <property type="match status" value="1"/>
</dbReference>
<keyword evidence="4 9" id="KW-0812">Transmembrane</keyword>
<evidence type="ECO:0000256" key="8">
    <source>
        <dbReference type="SAM" id="MobiDB-lite"/>
    </source>
</evidence>
<comment type="similarity">
    <text evidence="2">Belongs to the MotB family.</text>
</comment>
<accession>A0ABU1VZI2</accession>
<dbReference type="Proteomes" id="UP001257909">
    <property type="component" value="Unassembled WGS sequence"/>
</dbReference>
<evidence type="ECO:0000256" key="2">
    <source>
        <dbReference type="ARBA" id="ARBA00008914"/>
    </source>
</evidence>
<evidence type="ECO:0000256" key="7">
    <source>
        <dbReference type="PROSITE-ProRule" id="PRU00473"/>
    </source>
</evidence>
<evidence type="ECO:0000259" key="10">
    <source>
        <dbReference type="PROSITE" id="PS51123"/>
    </source>
</evidence>
<evidence type="ECO:0000256" key="6">
    <source>
        <dbReference type="ARBA" id="ARBA00023136"/>
    </source>
</evidence>
<dbReference type="PANTHER" id="PTHR30329">
    <property type="entry name" value="STATOR ELEMENT OF FLAGELLAR MOTOR COMPLEX"/>
    <property type="match status" value="1"/>
</dbReference>
<keyword evidence="6 7" id="KW-0472">Membrane</keyword>
<dbReference type="Gene3D" id="3.30.1330.60">
    <property type="entry name" value="OmpA-like domain"/>
    <property type="match status" value="1"/>
</dbReference>
<protein>
    <submittedName>
        <fullName evidence="11">Chemotaxis protein MotB</fullName>
    </submittedName>
</protein>
<evidence type="ECO:0000313" key="11">
    <source>
        <dbReference type="EMBL" id="MDR7121114.1"/>
    </source>
</evidence>
<reference evidence="11 12" key="1">
    <citation type="submission" date="2023-07" db="EMBL/GenBank/DDBJ databases">
        <title>Sorghum-associated microbial communities from plants grown in Nebraska, USA.</title>
        <authorList>
            <person name="Schachtman D."/>
        </authorList>
    </citation>
    <scope>NUCLEOTIDE SEQUENCE [LARGE SCALE GENOMIC DNA]</scope>
    <source>
        <strain evidence="11 12">4138</strain>
    </source>
</reference>
<keyword evidence="3" id="KW-1003">Cell membrane</keyword>
<dbReference type="InterPro" id="IPR025713">
    <property type="entry name" value="MotB-like_N_dom"/>
</dbReference>
<keyword evidence="5 9" id="KW-1133">Transmembrane helix</keyword>
<dbReference type="Pfam" id="PF13677">
    <property type="entry name" value="MotB_plug"/>
    <property type="match status" value="1"/>
</dbReference>
<evidence type="ECO:0000256" key="9">
    <source>
        <dbReference type="SAM" id="Phobius"/>
    </source>
</evidence>
<dbReference type="InterPro" id="IPR036737">
    <property type="entry name" value="OmpA-like_sf"/>
</dbReference>
<dbReference type="PROSITE" id="PS51123">
    <property type="entry name" value="OMPA_2"/>
    <property type="match status" value="1"/>
</dbReference>
<dbReference type="RefSeq" id="WP_310277675.1">
    <property type="nucleotide sequence ID" value="NZ_JAVDWR010000005.1"/>
</dbReference>
<evidence type="ECO:0000256" key="3">
    <source>
        <dbReference type="ARBA" id="ARBA00022475"/>
    </source>
</evidence>
<dbReference type="PANTHER" id="PTHR30329:SF21">
    <property type="entry name" value="LIPOPROTEIN YIAD-RELATED"/>
    <property type="match status" value="1"/>
</dbReference>
<dbReference type="InterPro" id="IPR006665">
    <property type="entry name" value="OmpA-like"/>
</dbReference>
<dbReference type="InterPro" id="IPR050330">
    <property type="entry name" value="Bact_OuterMem_StrucFunc"/>
</dbReference>
<evidence type="ECO:0000256" key="1">
    <source>
        <dbReference type="ARBA" id="ARBA00004162"/>
    </source>
</evidence>
<dbReference type="EMBL" id="JAVDWR010000005">
    <property type="protein sequence ID" value="MDR7121114.1"/>
    <property type="molecule type" value="Genomic_DNA"/>
</dbReference>
<proteinExistence type="inferred from homology"/>
<gene>
    <name evidence="11" type="ORF">J2W69_002055</name>
</gene>
<evidence type="ECO:0000256" key="5">
    <source>
        <dbReference type="ARBA" id="ARBA00022989"/>
    </source>
</evidence>
<feature type="region of interest" description="Disordered" evidence="8">
    <location>
        <begin position="303"/>
        <end position="330"/>
    </location>
</feature>
<evidence type="ECO:0000256" key="4">
    <source>
        <dbReference type="ARBA" id="ARBA00022692"/>
    </source>
</evidence>
<dbReference type="SUPFAM" id="SSF103088">
    <property type="entry name" value="OmpA-like"/>
    <property type="match status" value="1"/>
</dbReference>